<evidence type="ECO:0000256" key="2">
    <source>
        <dbReference type="ARBA" id="ARBA00023108"/>
    </source>
</evidence>
<dbReference type="Gene3D" id="3.15.10.30">
    <property type="entry name" value="Haemolymph juvenile hormone binding protein"/>
    <property type="match status" value="2"/>
</dbReference>
<comment type="similarity">
    <text evidence="3">Belongs to the TO family.</text>
</comment>
<sequence>MDVLVILAAIAAQGIRVGDARKQASEYFPICHRNDPDLNGCVKNVIEVIRPTLKKGVPELNLVPLEPLVIPRMEYEEGTGNFRFKQVMTNMKMLGLSNYVVRGVKVDLDALRLEVDLFTPTMQFEFDYEMEGKILLLPIQGSGDGIFNFTDIITVAHIDLKKVMRKGEEYLEADKIKWDIDVGNARTYFNNLFNGDKTLGKATNDFLNENWREAFKTYKHLPEQAFASSYFNICHKTEPEFTKCVLDTLQELKPKLIKGIPELDIVPIDPMHIPRMEINQAQGPLQFKSAYSNITVYGLGDTKIHSFSMDIENLILYTNASVPFMRFQCNYELEGKVLLLPVKGNGDAEFNFTDVFVSGAMKGKLEKRNGEDYLLVNDINFDTEMKNSHVQLNNLFNGDKVLGEATNKVFNENWREIFVTYKHIVEEAVGELSKNLANKVFIKFPFKELYPD</sequence>
<keyword evidence="2" id="KW-0090">Biological rhythms</keyword>
<comment type="caution">
    <text evidence="4">The sequence shown here is derived from an EMBL/GenBank/DDBJ whole genome shotgun (WGS) entry which is preliminary data.</text>
</comment>
<reference evidence="4" key="2">
    <citation type="submission" date="2023-05" db="EMBL/GenBank/DDBJ databases">
        <authorList>
            <person name="Fouks B."/>
        </authorList>
    </citation>
    <scope>NUCLEOTIDE SEQUENCE</scope>
    <source>
        <strain evidence="4">Stay&amp;Tobe</strain>
        <tissue evidence="4">Testes</tissue>
    </source>
</reference>
<dbReference type="GO" id="GO:0007623">
    <property type="term" value="P:circadian rhythm"/>
    <property type="evidence" value="ECO:0007669"/>
    <property type="project" value="UniProtKB-ARBA"/>
</dbReference>
<dbReference type="InterPro" id="IPR038606">
    <property type="entry name" value="To_sf"/>
</dbReference>
<reference evidence="4" key="1">
    <citation type="journal article" date="2023" name="IScience">
        <title>Live-bearing cockroach genome reveals convergent evolutionary mechanisms linked to viviparity in insects and beyond.</title>
        <authorList>
            <person name="Fouks B."/>
            <person name="Harrison M.C."/>
            <person name="Mikhailova A.A."/>
            <person name="Marchal E."/>
            <person name="English S."/>
            <person name="Carruthers M."/>
            <person name="Jennings E.C."/>
            <person name="Chiamaka E.L."/>
            <person name="Frigard R.A."/>
            <person name="Pippel M."/>
            <person name="Attardo G.M."/>
            <person name="Benoit J.B."/>
            <person name="Bornberg-Bauer E."/>
            <person name="Tobe S.S."/>
        </authorList>
    </citation>
    <scope>NUCLEOTIDE SEQUENCE</scope>
    <source>
        <strain evidence="4">Stay&amp;Tobe</strain>
    </source>
</reference>
<protein>
    <submittedName>
        <fullName evidence="4">Uncharacterized protein</fullName>
    </submittedName>
</protein>
<gene>
    <name evidence="4" type="ORF">L9F63_005959</name>
</gene>
<dbReference type="PANTHER" id="PTHR11008:SF32">
    <property type="entry name" value="CIRCADIAN CLOCK-CONTROLLED PROTEIN DAYWAKE-RELATED"/>
    <property type="match status" value="1"/>
</dbReference>
<dbReference type="Pfam" id="PF06585">
    <property type="entry name" value="JHBP"/>
    <property type="match status" value="1"/>
</dbReference>
<evidence type="ECO:0000256" key="1">
    <source>
        <dbReference type="ARBA" id="ARBA00022729"/>
    </source>
</evidence>
<evidence type="ECO:0000313" key="5">
    <source>
        <dbReference type="Proteomes" id="UP001233999"/>
    </source>
</evidence>
<dbReference type="Proteomes" id="UP001233999">
    <property type="component" value="Unassembled WGS sequence"/>
</dbReference>
<dbReference type="PANTHER" id="PTHR11008">
    <property type="entry name" value="PROTEIN TAKEOUT-LIKE PROTEIN"/>
    <property type="match status" value="1"/>
</dbReference>
<dbReference type="AlphaFoldDB" id="A0AAD7ZBF6"/>
<accession>A0AAD7ZBF6</accession>
<organism evidence="4 5">
    <name type="scientific">Diploptera punctata</name>
    <name type="common">Pacific beetle cockroach</name>
    <dbReference type="NCBI Taxonomy" id="6984"/>
    <lineage>
        <taxon>Eukaryota</taxon>
        <taxon>Metazoa</taxon>
        <taxon>Ecdysozoa</taxon>
        <taxon>Arthropoda</taxon>
        <taxon>Hexapoda</taxon>
        <taxon>Insecta</taxon>
        <taxon>Pterygota</taxon>
        <taxon>Neoptera</taxon>
        <taxon>Polyneoptera</taxon>
        <taxon>Dictyoptera</taxon>
        <taxon>Blattodea</taxon>
        <taxon>Blaberoidea</taxon>
        <taxon>Blaberidae</taxon>
        <taxon>Diplopterinae</taxon>
        <taxon>Diploptera</taxon>
    </lineage>
</organism>
<dbReference type="EMBL" id="JASPKZ010009357">
    <property type="protein sequence ID" value="KAJ9577458.1"/>
    <property type="molecule type" value="Genomic_DNA"/>
</dbReference>
<dbReference type="FunFam" id="3.15.10.30:FF:000001">
    <property type="entry name" value="Takeout-like protein 1"/>
    <property type="match status" value="2"/>
</dbReference>
<dbReference type="GO" id="GO:0005615">
    <property type="term" value="C:extracellular space"/>
    <property type="evidence" value="ECO:0007669"/>
    <property type="project" value="TreeGrafter"/>
</dbReference>
<keyword evidence="5" id="KW-1185">Reference proteome</keyword>
<keyword evidence="1" id="KW-0732">Signal</keyword>
<dbReference type="InterPro" id="IPR010562">
    <property type="entry name" value="Haemolymph_juvenile_hormone-bd"/>
</dbReference>
<evidence type="ECO:0000313" key="4">
    <source>
        <dbReference type="EMBL" id="KAJ9577458.1"/>
    </source>
</evidence>
<dbReference type="SMART" id="SM00700">
    <property type="entry name" value="JHBP"/>
    <property type="match status" value="2"/>
</dbReference>
<evidence type="ECO:0000256" key="3">
    <source>
        <dbReference type="ARBA" id="ARBA00060902"/>
    </source>
</evidence>
<name>A0AAD7ZBF6_DIPPU</name>
<proteinExistence type="inferred from homology"/>